<evidence type="ECO:0000313" key="2">
    <source>
        <dbReference type="Proteomes" id="UP000006746"/>
    </source>
</evidence>
<dbReference type="AlphaFoldDB" id="K2JEB3"/>
<gene>
    <name evidence="1" type="ORF">P24_13448</name>
</gene>
<reference evidence="1 2" key="1">
    <citation type="journal article" date="2012" name="J. Bacteriol.">
        <title>Genome Sequence of Oceanibaculum indicum Type Strain P24.</title>
        <authorList>
            <person name="Lai Q."/>
            <person name="Shao Z."/>
        </authorList>
    </citation>
    <scope>NUCLEOTIDE SEQUENCE [LARGE SCALE GENOMIC DNA]</scope>
    <source>
        <strain evidence="1 2">P24</strain>
    </source>
</reference>
<protein>
    <recommendedName>
        <fullName evidence="3">Nif11 domain-containing protein</fullName>
    </recommendedName>
</protein>
<organism evidence="1 2">
    <name type="scientific">Oceanibaculum indicum P24</name>
    <dbReference type="NCBI Taxonomy" id="1207063"/>
    <lineage>
        <taxon>Bacteria</taxon>
        <taxon>Pseudomonadati</taxon>
        <taxon>Pseudomonadota</taxon>
        <taxon>Alphaproteobacteria</taxon>
        <taxon>Rhodospirillales</taxon>
        <taxon>Oceanibaculaceae</taxon>
        <taxon>Oceanibaculum</taxon>
    </lineage>
</organism>
<proteinExistence type="predicted"/>
<name>K2JEB3_9PROT</name>
<dbReference type="Proteomes" id="UP000006746">
    <property type="component" value="Unassembled WGS sequence"/>
</dbReference>
<keyword evidence="2" id="KW-1185">Reference proteome</keyword>
<dbReference type="STRING" id="1207063.P24_13448"/>
<dbReference type="RefSeq" id="WP_008945294.1">
    <property type="nucleotide sequence ID" value="NZ_AMRL01000018.1"/>
</dbReference>
<comment type="caution">
    <text evidence="1">The sequence shown here is derived from an EMBL/GenBank/DDBJ whole genome shotgun (WGS) entry which is preliminary data.</text>
</comment>
<evidence type="ECO:0000313" key="1">
    <source>
        <dbReference type="EMBL" id="EKE72982.1"/>
    </source>
</evidence>
<evidence type="ECO:0008006" key="3">
    <source>
        <dbReference type="Google" id="ProtNLM"/>
    </source>
</evidence>
<sequence length="103" mass="11180">MDKNVLLEQLHNAIGNSPAHQQRLTAAASEPDAVTILLEIAHAEGIALEPADIQQQLAATSQQNAGLTDEELARISGGHAGTYRDRPAWSPYLPNLFPDQYPR</sequence>
<accession>K2JEB3</accession>
<dbReference type="EMBL" id="AMRL01000018">
    <property type="protein sequence ID" value="EKE72982.1"/>
    <property type="molecule type" value="Genomic_DNA"/>
</dbReference>